<gene>
    <name evidence="1" type="ORF">PIL02S_03801</name>
</gene>
<dbReference type="EMBL" id="PRLG01000020">
    <property type="protein sequence ID" value="PYY28595.1"/>
    <property type="molecule type" value="Genomic_DNA"/>
</dbReference>
<accession>A0A2W0CJX9</accession>
<evidence type="ECO:0000313" key="2">
    <source>
        <dbReference type="Proteomes" id="UP000247459"/>
    </source>
</evidence>
<dbReference type="AlphaFoldDB" id="A0A2W0CJX9"/>
<dbReference type="GO" id="GO:0004619">
    <property type="term" value="F:phosphoglycerate mutase activity"/>
    <property type="evidence" value="ECO:0007669"/>
    <property type="project" value="UniProtKB-EC"/>
</dbReference>
<dbReference type="InterPro" id="IPR013078">
    <property type="entry name" value="His_Pase_superF_clade-1"/>
</dbReference>
<organism evidence="1 2">
    <name type="scientific">Paenibacillus illinoisensis</name>
    <dbReference type="NCBI Taxonomy" id="59845"/>
    <lineage>
        <taxon>Bacteria</taxon>
        <taxon>Bacillati</taxon>
        <taxon>Bacillota</taxon>
        <taxon>Bacilli</taxon>
        <taxon>Bacillales</taxon>
        <taxon>Paenibacillaceae</taxon>
        <taxon>Paenibacillus</taxon>
    </lineage>
</organism>
<proteinExistence type="predicted"/>
<dbReference type="InterPro" id="IPR050275">
    <property type="entry name" value="PGM_Phosphatase"/>
</dbReference>
<evidence type="ECO:0000313" key="1">
    <source>
        <dbReference type="EMBL" id="PYY28595.1"/>
    </source>
</evidence>
<dbReference type="SUPFAM" id="SSF53254">
    <property type="entry name" value="Phosphoglycerate mutase-like"/>
    <property type="match status" value="1"/>
</dbReference>
<dbReference type="GO" id="GO:0016791">
    <property type="term" value="F:phosphatase activity"/>
    <property type="evidence" value="ECO:0007669"/>
    <property type="project" value="TreeGrafter"/>
</dbReference>
<dbReference type="PANTHER" id="PTHR48100:SF1">
    <property type="entry name" value="HISTIDINE PHOSPHATASE FAMILY PROTEIN-RELATED"/>
    <property type="match status" value="1"/>
</dbReference>
<dbReference type="Gene3D" id="3.40.50.1240">
    <property type="entry name" value="Phosphoglycerate mutase-like"/>
    <property type="match status" value="1"/>
</dbReference>
<comment type="caution">
    <text evidence="1">The sequence shown here is derived from an EMBL/GenBank/DDBJ whole genome shotgun (WGS) entry which is preliminary data.</text>
</comment>
<dbReference type="PANTHER" id="PTHR48100">
    <property type="entry name" value="BROAD-SPECIFICITY PHOSPHATASE YOR283W-RELATED"/>
    <property type="match status" value="1"/>
</dbReference>
<dbReference type="InterPro" id="IPR029033">
    <property type="entry name" value="His_PPase_superfam"/>
</dbReference>
<dbReference type="EC" id="5.4.2.11" evidence="1"/>
<protein>
    <submittedName>
        <fullName evidence="1">Phosphoglycerate mutase</fullName>
        <ecNumber evidence="1">5.4.2.11</ecNumber>
    </submittedName>
</protein>
<dbReference type="Proteomes" id="UP000247459">
    <property type="component" value="Unassembled WGS sequence"/>
</dbReference>
<reference evidence="1 2" key="1">
    <citation type="submission" date="2018-01" db="EMBL/GenBank/DDBJ databases">
        <title>Genome sequence of the PGP bacterium Paenibacillus illinoisensis E3.</title>
        <authorList>
            <person name="Rolli E."/>
            <person name="Marasco R."/>
            <person name="Bessem C."/>
            <person name="Michoud G."/>
            <person name="Gaiarsa S."/>
            <person name="Borin S."/>
            <person name="Daffonchio D."/>
        </authorList>
    </citation>
    <scope>NUCLEOTIDE SEQUENCE [LARGE SCALE GENOMIC DNA]</scope>
    <source>
        <strain evidence="1 2">E3</strain>
    </source>
</reference>
<keyword evidence="1" id="KW-0413">Isomerase</keyword>
<sequence length="152" mass="17628">MAEKLAVHSIAYIVSSPWKRALQTAAPLARAASQHIHTDERLQERVLSTRHLENWMEVLERTYTDENFAEEGGESSRIATARGMEVLEECWSRPEQSVAVITHGNILSLLLRHYQRSFGYEEWRLLTNPDVYVLERQRGEQGPPSIRRIWTD</sequence>
<dbReference type="Pfam" id="PF00300">
    <property type="entry name" value="His_Phos_1"/>
    <property type="match status" value="1"/>
</dbReference>
<name>A0A2W0CJX9_9BACL</name>
<dbReference type="GO" id="GO:0005737">
    <property type="term" value="C:cytoplasm"/>
    <property type="evidence" value="ECO:0007669"/>
    <property type="project" value="TreeGrafter"/>
</dbReference>